<dbReference type="AlphaFoldDB" id="A0A0K1Q1N9"/>
<gene>
    <name evidence="1" type="ORF">AKJ09_05958</name>
</gene>
<dbReference type="PROSITE" id="PS51257">
    <property type="entry name" value="PROKAR_LIPOPROTEIN"/>
    <property type="match status" value="1"/>
</dbReference>
<dbReference type="OrthoDB" id="223632at2"/>
<proteinExistence type="predicted"/>
<reference evidence="1 2" key="1">
    <citation type="submission" date="2015-08" db="EMBL/GenBank/DDBJ databases">
        <authorList>
            <person name="Babu N.S."/>
            <person name="Beckwith C.J."/>
            <person name="Beseler K.G."/>
            <person name="Brison A."/>
            <person name="Carone J.V."/>
            <person name="Caskin T.P."/>
            <person name="Diamond M."/>
            <person name="Durham M.E."/>
            <person name="Foxe J.M."/>
            <person name="Go M."/>
            <person name="Henderson B.A."/>
            <person name="Jones I.B."/>
            <person name="McGettigan J.A."/>
            <person name="Micheletti S.J."/>
            <person name="Nasrallah M.E."/>
            <person name="Ortiz D."/>
            <person name="Piller C.R."/>
            <person name="Privatt S.R."/>
            <person name="Schneider S.L."/>
            <person name="Sharp S."/>
            <person name="Smith T.C."/>
            <person name="Stanton J.D."/>
            <person name="Ullery H.E."/>
            <person name="Wilson R.J."/>
            <person name="Serrano M.G."/>
            <person name="Buck G."/>
            <person name="Lee V."/>
            <person name="Wang Y."/>
            <person name="Carvalho R."/>
            <person name="Voegtly L."/>
            <person name="Shi R."/>
            <person name="Duckworth R."/>
            <person name="Johnson A."/>
            <person name="Loviza R."/>
            <person name="Walstead R."/>
            <person name="Shah Z."/>
            <person name="Kiflezghi M."/>
            <person name="Wade K."/>
            <person name="Ball S.L."/>
            <person name="Bradley K.W."/>
            <person name="Asai D.J."/>
            <person name="Bowman C.A."/>
            <person name="Russell D.A."/>
            <person name="Pope W.H."/>
            <person name="Jacobs-Sera D."/>
            <person name="Hendrix R.W."/>
            <person name="Hatfull G.F."/>
        </authorList>
    </citation>
    <scope>NUCLEOTIDE SEQUENCE [LARGE SCALE GENOMIC DNA]</scope>
    <source>
        <strain evidence="1 2">DSM 27648</strain>
    </source>
</reference>
<evidence type="ECO:0008006" key="3">
    <source>
        <dbReference type="Google" id="ProtNLM"/>
    </source>
</evidence>
<dbReference type="RefSeq" id="WP_146650694.1">
    <property type="nucleotide sequence ID" value="NZ_CP012333.1"/>
</dbReference>
<evidence type="ECO:0000313" key="1">
    <source>
        <dbReference type="EMBL" id="AKU99294.1"/>
    </source>
</evidence>
<sequence>MLRSREGLVVGLFLLATVGCRDDTYETVSYKDPSESALADDTAPPISAYDDSLTFRNRIGIQVNNSTKRFRFEVASFRDDGERKDAAVLFPSHAAHLAAHRGAVPSVQTVGTYVKQLDDTIYAGVERAVQDGIAPTLAPKRAILSFALEQLVARRSAASDEAVVYVAAALRLGGGEANVPADLEGRVGNATASFTADAALAKPIGFYTWSDELRAIWSQDRFLQVPLATGDAACALAGAIGADPNTKARYEALVALYSRLTNPVHSSLVDRLGSDTQACLGLGPAAFLSSSRSSETDLFEQLYPGGVPANANLMQDLVDAIRNGKVDLAPKPEDGWYQHQSFALETLLVTDKSEERSKIGFTARYKKRLQEAFQTMLVQHRETHVKQTGTFDVSGPPMPTVPEFRVEPLATVYVRHARSYVFLEKALDDAYGSELLDGGHAVSSSGIEAETLRARIRRARDLFFGLYIVAAFDIGMKPKLERAGDPAPDSWDKLASAADQWLSKLASDPIASADVRVIVPIAQIDATHMRYWAVIGVRTTLASYSFIEGTSMTPPVDAEHEARVALPTEQFLEVTSSLVPPSREEYRALCDANPTAEAIQAALEKR</sequence>
<evidence type="ECO:0000313" key="2">
    <source>
        <dbReference type="Proteomes" id="UP000064967"/>
    </source>
</evidence>
<dbReference type="EMBL" id="CP012333">
    <property type="protein sequence ID" value="AKU99294.1"/>
    <property type="molecule type" value="Genomic_DNA"/>
</dbReference>
<organism evidence="1 2">
    <name type="scientific">Labilithrix luteola</name>
    <dbReference type="NCBI Taxonomy" id="1391654"/>
    <lineage>
        <taxon>Bacteria</taxon>
        <taxon>Pseudomonadati</taxon>
        <taxon>Myxococcota</taxon>
        <taxon>Polyangia</taxon>
        <taxon>Polyangiales</taxon>
        <taxon>Labilitrichaceae</taxon>
        <taxon>Labilithrix</taxon>
    </lineage>
</organism>
<accession>A0A0K1Q1N9</accession>
<keyword evidence="2" id="KW-1185">Reference proteome</keyword>
<dbReference type="KEGG" id="llu:AKJ09_05958"/>
<protein>
    <recommendedName>
        <fullName evidence="3">Lipoprotein</fullName>
    </recommendedName>
</protein>
<dbReference type="Proteomes" id="UP000064967">
    <property type="component" value="Chromosome"/>
</dbReference>
<name>A0A0K1Q1N9_9BACT</name>